<feature type="coiled-coil region" evidence="1">
    <location>
        <begin position="183"/>
        <end position="210"/>
    </location>
</feature>
<proteinExistence type="predicted"/>
<organism evidence="3 4">
    <name type="scientific">Baia soyae</name>
    <dbReference type="NCBI Taxonomy" id="1544746"/>
    <lineage>
        <taxon>Bacteria</taxon>
        <taxon>Bacillati</taxon>
        <taxon>Bacillota</taxon>
        <taxon>Bacilli</taxon>
        <taxon>Bacillales</taxon>
        <taxon>Thermoactinomycetaceae</taxon>
        <taxon>Baia</taxon>
    </lineage>
</organism>
<dbReference type="RefSeq" id="WP_131849646.1">
    <property type="nucleotide sequence ID" value="NZ_SLXV01000042.1"/>
</dbReference>
<sequence>MSRKSRFADRKFDFKKRIPLISIGVGAGIVLLAGAYMLFFHNGKLQEFNKKINQVQSSNLKYGELSAKSSESYKKEKEMEQGLKPAIEDNKDALKQMVQLIEEQQKTNELQKAEFTKSKSTFPELKKQLNELPSDYRPSATELVSQLEKTTNQREQVYQQSEIVLKQEHAYFLELSEGKMGTHKVIQKEYDKLNQLISQLKGQIQDEQKAYQVYVDKTK</sequence>
<evidence type="ECO:0000313" key="3">
    <source>
        <dbReference type="EMBL" id="TCP64262.1"/>
    </source>
</evidence>
<feature type="coiled-coil region" evidence="1">
    <location>
        <begin position="87"/>
        <end position="114"/>
    </location>
</feature>
<reference evidence="3 4" key="1">
    <citation type="submission" date="2019-03" db="EMBL/GenBank/DDBJ databases">
        <title>Genomic Encyclopedia of Type Strains, Phase IV (KMG-IV): sequencing the most valuable type-strain genomes for metagenomic binning, comparative biology and taxonomic classification.</title>
        <authorList>
            <person name="Goeker M."/>
        </authorList>
    </citation>
    <scope>NUCLEOTIDE SEQUENCE [LARGE SCALE GENOMIC DNA]</scope>
    <source>
        <strain evidence="3 4">DSM 46831</strain>
    </source>
</reference>
<dbReference type="AlphaFoldDB" id="A0A4R2RK51"/>
<keyword evidence="1" id="KW-0175">Coiled coil</keyword>
<keyword evidence="2" id="KW-0472">Membrane</keyword>
<evidence type="ECO:0000256" key="2">
    <source>
        <dbReference type="SAM" id="Phobius"/>
    </source>
</evidence>
<evidence type="ECO:0000256" key="1">
    <source>
        <dbReference type="SAM" id="Coils"/>
    </source>
</evidence>
<dbReference type="OrthoDB" id="2987864at2"/>
<keyword evidence="4" id="KW-1185">Reference proteome</keyword>
<dbReference type="EMBL" id="SLXV01000042">
    <property type="protein sequence ID" value="TCP64262.1"/>
    <property type="molecule type" value="Genomic_DNA"/>
</dbReference>
<accession>A0A4R2RK51</accession>
<keyword evidence="2" id="KW-1133">Transmembrane helix</keyword>
<evidence type="ECO:0000313" key="4">
    <source>
        <dbReference type="Proteomes" id="UP000294746"/>
    </source>
</evidence>
<name>A0A4R2RK51_9BACL</name>
<feature type="transmembrane region" description="Helical" evidence="2">
    <location>
        <begin position="20"/>
        <end position="40"/>
    </location>
</feature>
<comment type="caution">
    <text evidence="3">The sequence shown here is derived from an EMBL/GenBank/DDBJ whole genome shotgun (WGS) entry which is preliminary data.</text>
</comment>
<gene>
    <name evidence="3" type="ORF">EDD57_14227</name>
</gene>
<keyword evidence="2" id="KW-0812">Transmembrane</keyword>
<dbReference type="Proteomes" id="UP000294746">
    <property type="component" value="Unassembled WGS sequence"/>
</dbReference>
<protein>
    <submittedName>
        <fullName evidence="3">Uncharacterized protein</fullName>
    </submittedName>
</protein>